<name>A0A0J5P6K3_9PAST</name>
<dbReference type="PATRIC" id="fig|67855.3.peg.1347"/>
<dbReference type="Proteomes" id="UP000036270">
    <property type="component" value="Unassembled WGS sequence"/>
</dbReference>
<reference evidence="1 2" key="1">
    <citation type="submission" date="2014-12" db="EMBL/GenBank/DDBJ databases">
        <title>Reclassification of Actinobacillus muris as Muribacter muris.</title>
        <authorList>
            <person name="Christensen H."/>
            <person name="Nicklas W."/>
            <person name="Bisgaard M."/>
        </authorList>
    </citation>
    <scope>NUCLEOTIDE SEQUENCE [LARGE SCALE GENOMIC DNA]</scope>
    <source>
        <strain evidence="1 2">Ackerman80-443D</strain>
    </source>
</reference>
<evidence type="ECO:0000313" key="2">
    <source>
        <dbReference type="Proteomes" id="UP000036270"/>
    </source>
</evidence>
<comment type="caution">
    <text evidence="1">The sequence shown here is derived from an EMBL/GenBank/DDBJ whole genome shotgun (WGS) entry which is preliminary data.</text>
</comment>
<keyword evidence="2" id="KW-1185">Reference proteome</keyword>
<dbReference type="RefSeq" id="WP_047977028.1">
    <property type="nucleotide sequence ID" value="NZ_JWIZ01000037.1"/>
</dbReference>
<gene>
    <name evidence="1" type="ORF">RO21_06720</name>
</gene>
<dbReference type="AlphaFoldDB" id="A0A0J5P6K3"/>
<evidence type="ECO:0000313" key="1">
    <source>
        <dbReference type="EMBL" id="KMK51395.1"/>
    </source>
</evidence>
<accession>A0A0J5P6K3</accession>
<organism evidence="1 2">
    <name type="scientific">Muribacter muris</name>
    <dbReference type="NCBI Taxonomy" id="67855"/>
    <lineage>
        <taxon>Bacteria</taxon>
        <taxon>Pseudomonadati</taxon>
        <taxon>Pseudomonadota</taxon>
        <taxon>Gammaproteobacteria</taxon>
        <taxon>Pasteurellales</taxon>
        <taxon>Pasteurellaceae</taxon>
        <taxon>Muribacter</taxon>
    </lineage>
</organism>
<protein>
    <submittedName>
        <fullName evidence="1">Uncharacterized protein</fullName>
    </submittedName>
</protein>
<dbReference type="EMBL" id="JWIZ01000037">
    <property type="protein sequence ID" value="KMK51395.1"/>
    <property type="molecule type" value="Genomic_DNA"/>
</dbReference>
<proteinExistence type="predicted"/>
<sequence length="82" mass="9644">MNDDNAIYDFIEKLSKNNLSFSIMEEVNLVYNESKWVVFDGAYTVEESVHCKLEVDVSIKFNKIITFSYEDNLSSFLVHYFI</sequence>